<dbReference type="InterPro" id="IPR005312">
    <property type="entry name" value="DUF1759"/>
</dbReference>
<dbReference type="Pfam" id="PF05380">
    <property type="entry name" value="Peptidase_A17"/>
    <property type="match status" value="1"/>
</dbReference>
<dbReference type="SUPFAM" id="SSF56672">
    <property type="entry name" value="DNA/RNA polymerases"/>
    <property type="match status" value="1"/>
</dbReference>
<dbReference type="InterPro" id="IPR012337">
    <property type="entry name" value="RNaseH-like_sf"/>
</dbReference>
<dbReference type="Pfam" id="PF18701">
    <property type="entry name" value="DUF5641"/>
    <property type="match status" value="1"/>
</dbReference>
<keyword evidence="2" id="KW-1185">Reference proteome</keyword>
<feature type="domain" description="Integrase catalytic" evidence="1">
    <location>
        <begin position="1367"/>
        <end position="1543"/>
    </location>
</feature>
<dbReference type="Pfam" id="PF03564">
    <property type="entry name" value="DUF1759"/>
    <property type="match status" value="1"/>
</dbReference>
<dbReference type="SUPFAM" id="SSF53098">
    <property type="entry name" value="Ribonuclease H-like"/>
    <property type="match status" value="1"/>
</dbReference>
<sequence length="1697" mass="196104">MSNLANKRRGRTVAVNSVRRVFEQANNLMVGGLHEDCLNELTSLKNTAIDKYLKITQFDCDISSLIEVDEELEQEEITSTEFTIFYKRSILSIENFINKNNVDNISSNKFISKTVKLPALKLEIFDGKQENWQTFYENFDCAINKNMELSDIQKMTYLRNLVKGQALSAITGLTLSNENYSVALNILKNRFSNKQLLISIHMKKLLSLEKIKDVRNISELRKMFDTIEIQIRSLENLSVDENMYGSILIPILLEKLPEELNLIINRELNGSQAWNIFNVLEILKNEISARENTRSNYENFRNPITANTLYANGTDNRFSNKFNQNLRQNNFRNKNFSTNLITCVYCLKNHKSHYCNLVTDVLARKNILIEKRCCFRCLRESHSSKNCRSNFRCFKCDKPHHISICDSFKENNKFENNSKTGQLTAVADVSSKINQRVLLQTAWVKVKNNKSRFNYCRLLFDNCSQLSYITPSLCKKLNLKIIDSKEINIKTFGNNNTNEILDRVKVYVQGNDGDDIEIICFVKEICSPLNGQYIETACKNYKHLKYLKLADYHRDNEYLEVDILIGADYYWSIIENKIIRGFEGPIAIKSKVGYLVSGPITVKNNNKVDCSVLSSHVLKVEAELYNDKTFLKDKFSTIWNKREDNISDNTVVEHFRKSIKFENNRYTVELPFKENHPLLCDNYSLCLKRFKSLEKKFLKDAKLFDSYNDIIKEQLLNGTVEQVLSNKSKVGLVHYLPHRPVIREDKVTTKLRIVFDASATSSGPSLNDCLHSGPSLTTLLNGVLIRFRVNKIAFIADIEKAFLNISISEKHRDFIRFLWYENINNLDIKNLKNHKLVTYRLCRVLFGVTSSPFLLSATLIKHAERYLSSDPIFVSRLLNSIHVDDLSFCSDSVIKCFNFYKKCRSRLGEAGFNLRKFESNSVELDKLINETNFQGQNITKVLGLTWNKKLDLFIFSFFELFKIAVPFPTKRDVLSFTASFFDPLGLINPVIVRLKILFQQICISKIGWDCKINKDLLKVWQDIYKDLGSVQSICVPRCYFFSKSSASCTRFELYGFSDASLKAFGCCIYLRCIFNENEQCSSLVTSKSRIASLSKCTIPRLELKSCLLLATLISKVVKELSSIILISKIKLFSDSYICLHWIKNSNKIYETFIQNRLEKIRDLFDFSFWDYVETYRNPADIISRGSSIENLINNQLWFNGPKFLYTPEIWPSFDQNKLIYPPEETKILLITNESYIDLKFIDITNFNSYSRLIRVTAYILKFVSCLKNTQVRNNNLLLSSFELRNAKIIWIKFIQQNLYSSKNYKQLKNDLGFFFDSEGILRCRGRLGNAPISYNIKFPIFLPKESLFTELIILHCHESVKHNGVSRLNDDYVFKYTGIDYCGPLFVKNIYSEGEIFKCWIFLASCASTRFIHLDLVPDCSALACIRGLRRLISKFGAPYEIISDNGSCFTADETQQFTSSRGILWHFNVAAAPWWGGFFERMVRSVKRVLRKILKTARLSYEEVLTILAEIEVVTNNRPLTFSYEEPGDEPLCPNHLVFGKRISSETLLIKNSYVNMDIKKRVVYRNSILEHFWNRWRNEYLTELREFHKSYNKSGSKNIINKGDVVTIQDSNLVRGLWKIGIVEKLLPSTDGQVRAANVRCISAGKIMYLTRPVNKLCLLEENKVSSVEITFVNESNIELFVTTVGGGSVALIKS</sequence>
<name>A0ABM4B2Q8_HYDVU</name>
<dbReference type="PANTHER" id="PTHR47331">
    <property type="entry name" value="PHD-TYPE DOMAIN-CONTAINING PROTEIN"/>
    <property type="match status" value="1"/>
</dbReference>
<dbReference type="InterPro" id="IPR008042">
    <property type="entry name" value="Retrotrans_Pao"/>
</dbReference>
<dbReference type="InterPro" id="IPR001584">
    <property type="entry name" value="Integrase_cat-core"/>
</dbReference>
<reference evidence="3" key="2">
    <citation type="submission" date="2025-08" db="UniProtKB">
        <authorList>
            <consortium name="RefSeq"/>
        </authorList>
    </citation>
    <scope>IDENTIFICATION</scope>
</reference>
<protein>
    <submittedName>
        <fullName evidence="3">Uncharacterized protein LOC136074676</fullName>
    </submittedName>
</protein>
<reference evidence="2" key="1">
    <citation type="submission" date="2025-05" db="UniProtKB">
        <authorList>
            <consortium name="RefSeq"/>
        </authorList>
    </citation>
    <scope>NUCLEOTIDE SEQUENCE [LARGE SCALE GENOMIC DNA]</scope>
</reference>
<dbReference type="RefSeq" id="XP_065643087.1">
    <property type="nucleotide sequence ID" value="XM_065787015.1"/>
</dbReference>
<evidence type="ECO:0000313" key="2">
    <source>
        <dbReference type="Proteomes" id="UP001652625"/>
    </source>
</evidence>
<dbReference type="InterPro" id="IPR043502">
    <property type="entry name" value="DNA/RNA_pol_sf"/>
</dbReference>
<dbReference type="Pfam" id="PF05585">
    <property type="entry name" value="DUF1758"/>
    <property type="match status" value="1"/>
</dbReference>
<dbReference type="PANTHER" id="PTHR47331:SF5">
    <property type="entry name" value="RIBONUCLEASE H"/>
    <property type="match status" value="1"/>
</dbReference>
<dbReference type="InterPro" id="IPR008737">
    <property type="entry name" value="DUF1758"/>
</dbReference>
<proteinExistence type="predicted"/>
<dbReference type="InterPro" id="IPR040676">
    <property type="entry name" value="DUF5641"/>
</dbReference>
<dbReference type="InterPro" id="IPR036397">
    <property type="entry name" value="RNaseH_sf"/>
</dbReference>
<dbReference type="PROSITE" id="PS50994">
    <property type="entry name" value="INTEGRASE"/>
    <property type="match status" value="1"/>
</dbReference>
<organism evidence="2 3">
    <name type="scientific">Hydra vulgaris</name>
    <name type="common">Hydra</name>
    <name type="synonym">Hydra attenuata</name>
    <dbReference type="NCBI Taxonomy" id="6087"/>
    <lineage>
        <taxon>Eukaryota</taxon>
        <taxon>Metazoa</taxon>
        <taxon>Cnidaria</taxon>
        <taxon>Hydrozoa</taxon>
        <taxon>Hydroidolina</taxon>
        <taxon>Anthoathecata</taxon>
        <taxon>Aplanulata</taxon>
        <taxon>Hydridae</taxon>
        <taxon>Hydra</taxon>
    </lineage>
</organism>
<evidence type="ECO:0000259" key="1">
    <source>
        <dbReference type="PROSITE" id="PS50994"/>
    </source>
</evidence>
<dbReference type="GeneID" id="136074676"/>
<gene>
    <name evidence="3" type="primary">LOC136074676</name>
</gene>
<accession>A0ABM4B2Q8</accession>
<dbReference type="Gene3D" id="3.30.420.10">
    <property type="entry name" value="Ribonuclease H-like superfamily/Ribonuclease H"/>
    <property type="match status" value="1"/>
</dbReference>
<evidence type="ECO:0000313" key="3">
    <source>
        <dbReference type="RefSeq" id="XP_065643087.1"/>
    </source>
</evidence>
<dbReference type="Proteomes" id="UP001652625">
    <property type="component" value="Chromosome 01"/>
</dbReference>